<organism evidence="2 3">
    <name type="scientific">Paraburkholderia metrosideri</name>
    <dbReference type="NCBI Taxonomy" id="580937"/>
    <lineage>
        <taxon>Bacteria</taxon>
        <taxon>Pseudomonadati</taxon>
        <taxon>Pseudomonadota</taxon>
        <taxon>Betaproteobacteria</taxon>
        <taxon>Burkholderiales</taxon>
        <taxon>Burkholderiaceae</taxon>
        <taxon>Paraburkholderia</taxon>
    </lineage>
</organism>
<feature type="region of interest" description="Disordered" evidence="1">
    <location>
        <begin position="19"/>
        <end position="48"/>
    </location>
</feature>
<reference evidence="2 3" key="1">
    <citation type="submission" date="2020-10" db="EMBL/GenBank/DDBJ databases">
        <authorList>
            <person name="Peeters C."/>
        </authorList>
    </citation>
    <scope>NUCLEOTIDE SEQUENCE [LARGE SCALE GENOMIC DNA]</scope>
    <source>
        <strain evidence="2 3">LMG 28140</strain>
    </source>
</reference>
<evidence type="ECO:0000313" key="2">
    <source>
        <dbReference type="EMBL" id="CAD6549155.1"/>
    </source>
</evidence>
<dbReference type="EMBL" id="CAJHCP010000010">
    <property type="protein sequence ID" value="CAD6549155.1"/>
    <property type="molecule type" value="Genomic_DNA"/>
</dbReference>
<name>A0ABM8NYC2_9BURK</name>
<keyword evidence="3" id="KW-1185">Reference proteome</keyword>
<comment type="caution">
    <text evidence="2">The sequence shown here is derived from an EMBL/GenBank/DDBJ whole genome shotgun (WGS) entry which is preliminary data.</text>
</comment>
<evidence type="ECO:0000256" key="1">
    <source>
        <dbReference type="SAM" id="MobiDB-lite"/>
    </source>
</evidence>
<evidence type="ECO:0000313" key="3">
    <source>
        <dbReference type="Proteomes" id="UP000598032"/>
    </source>
</evidence>
<accession>A0ABM8NYC2</accession>
<sequence>MDPISTLNQAMLLLRQQLTEKKHRGERVEGGQPGTSLQHPVAASREDDLQDSIRKQVGTMQAAGVEDERQLFRATIETLLLREFGPEAVNDPSFQQMADWVCECLVEQDQTRKMLREMVRS</sequence>
<protein>
    <submittedName>
        <fullName evidence="2">Uncharacterized protein</fullName>
    </submittedName>
</protein>
<proteinExistence type="predicted"/>
<dbReference type="Proteomes" id="UP000598032">
    <property type="component" value="Unassembled WGS sequence"/>
</dbReference>
<gene>
    <name evidence="2" type="ORF">LMG28140_04716</name>
</gene>